<dbReference type="Proteomes" id="UP001054945">
    <property type="component" value="Unassembled WGS sequence"/>
</dbReference>
<organism evidence="1 2">
    <name type="scientific">Caerostris extrusa</name>
    <name type="common">Bark spider</name>
    <name type="synonym">Caerostris bankana</name>
    <dbReference type="NCBI Taxonomy" id="172846"/>
    <lineage>
        <taxon>Eukaryota</taxon>
        <taxon>Metazoa</taxon>
        <taxon>Ecdysozoa</taxon>
        <taxon>Arthropoda</taxon>
        <taxon>Chelicerata</taxon>
        <taxon>Arachnida</taxon>
        <taxon>Araneae</taxon>
        <taxon>Araneomorphae</taxon>
        <taxon>Entelegynae</taxon>
        <taxon>Araneoidea</taxon>
        <taxon>Araneidae</taxon>
        <taxon>Caerostris</taxon>
    </lineage>
</organism>
<evidence type="ECO:0000313" key="2">
    <source>
        <dbReference type="Proteomes" id="UP001054945"/>
    </source>
</evidence>
<sequence>MFFFCDSYFSNSEWNKKLACESGENTLLNPKQCRILIERILWVHLPTLFEVTEWFRFRPHAAPVHNRSLMVERPSKILLYLLIVFTWVGRRDLAV</sequence>
<gene>
    <name evidence="1" type="ORF">CEXT_671191</name>
</gene>
<protein>
    <submittedName>
        <fullName evidence="1">Uncharacterized protein</fullName>
    </submittedName>
</protein>
<comment type="caution">
    <text evidence="1">The sequence shown here is derived from an EMBL/GenBank/DDBJ whole genome shotgun (WGS) entry which is preliminary data.</text>
</comment>
<dbReference type="EMBL" id="BPLR01020675">
    <property type="protein sequence ID" value="GIX81394.1"/>
    <property type="molecule type" value="Genomic_DNA"/>
</dbReference>
<evidence type="ECO:0000313" key="1">
    <source>
        <dbReference type="EMBL" id="GIX81394.1"/>
    </source>
</evidence>
<reference evidence="1 2" key="1">
    <citation type="submission" date="2021-06" db="EMBL/GenBank/DDBJ databases">
        <title>Caerostris extrusa draft genome.</title>
        <authorList>
            <person name="Kono N."/>
            <person name="Arakawa K."/>
        </authorList>
    </citation>
    <scope>NUCLEOTIDE SEQUENCE [LARGE SCALE GENOMIC DNA]</scope>
</reference>
<keyword evidence="2" id="KW-1185">Reference proteome</keyword>
<name>A0AAV4NAN4_CAEEX</name>
<accession>A0AAV4NAN4</accession>
<proteinExistence type="predicted"/>
<dbReference type="AlphaFoldDB" id="A0AAV4NAN4"/>